<dbReference type="EMBL" id="BNCO01000096">
    <property type="protein sequence ID" value="GIL67222.1"/>
    <property type="molecule type" value="Genomic_DNA"/>
</dbReference>
<comment type="caution">
    <text evidence="1">The sequence shown here is derived from an EMBL/GenBank/DDBJ whole genome shotgun (WGS) entry which is preliminary data.</text>
</comment>
<sequence length="101" mass="9313">ASGGGTYGGRFVSVIGGCCDGGSHSSGGCSNGSGDIDIGDCGGRGDGGLGNVGGGGGGGGCGRPLTDWGQQAPVLLLLLNMAARHVPGGLPSGAIHSSSSV</sequence>
<evidence type="ECO:0000313" key="2">
    <source>
        <dbReference type="Proteomes" id="UP000747399"/>
    </source>
</evidence>
<proteinExistence type="predicted"/>
<accession>A0A8J4BRS4</accession>
<dbReference type="Proteomes" id="UP000747399">
    <property type="component" value="Unassembled WGS sequence"/>
</dbReference>
<evidence type="ECO:0000313" key="1">
    <source>
        <dbReference type="EMBL" id="GIL67222.1"/>
    </source>
</evidence>
<name>A0A8J4BRS4_9CHLO</name>
<protein>
    <submittedName>
        <fullName evidence="1">Uncharacterized protein</fullName>
    </submittedName>
</protein>
<feature type="non-terminal residue" evidence="1">
    <location>
        <position position="101"/>
    </location>
</feature>
<reference evidence="1" key="1">
    <citation type="journal article" date="2021" name="Proc. Natl. Acad. Sci. U.S.A.">
        <title>Three genomes in the algal genus Volvox reveal the fate of a haploid sex-determining region after a transition to homothallism.</title>
        <authorList>
            <person name="Yamamoto K."/>
            <person name="Hamaji T."/>
            <person name="Kawai-Toyooka H."/>
            <person name="Matsuzaki R."/>
            <person name="Takahashi F."/>
            <person name="Nishimura Y."/>
            <person name="Kawachi M."/>
            <person name="Noguchi H."/>
            <person name="Minakuchi Y."/>
            <person name="Umen J.G."/>
            <person name="Toyoda A."/>
            <person name="Nozaki H."/>
        </authorList>
    </citation>
    <scope>NUCLEOTIDE SEQUENCE</scope>
    <source>
        <strain evidence="1">NIES-3780</strain>
    </source>
</reference>
<keyword evidence="2" id="KW-1185">Reference proteome</keyword>
<organism evidence="1 2">
    <name type="scientific">Volvox africanus</name>
    <dbReference type="NCBI Taxonomy" id="51714"/>
    <lineage>
        <taxon>Eukaryota</taxon>
        <taxon>Viridiplantae</taxon>
        <taxon>Chlorophyta</taxon>
        <taxon>core chlorophytes</taxon>
        <taxon>Chlorophyceae</taxon>
        <taxon>CS clade</taxon>
        <taxon>Chlamydomonadales</taxon>
        <taxon>Volvocaceae</taxon>
        <taxon>Volvox</taxon>
    </lineage>
</organism>
<feature type="non-terminal residue" evidence="1">
    <location>
        <position position="1"/>
    </location>
</feature>
<dbReference type="AlphaFoldDB" id="A0A8J4BRS4"/>
<gene>
    <name evidence="1" type="ORF">Vafri_20654</name>
</gene>